<evidence type="ECO:0000256" key="2">
    <source>
        <dbReference type="SAM" id="SignalP"/>
    </source>
</evidence>
<evidence type="ECO:0000313" key="4">
    <source>
        <dbReference type="Proteomes" id="UP001163046"/>
    </source>
</evidence>
<gene>
    <name evidence="3" type="ORF">OS493_017246</name>
</gene>
<dbReference type="Proteomes" id="UP001163046">
    <property type="component" value="Unassembled WGS sequence"/>
</dbReference>
<dbReference type="AlphaFoldDB" id="A0A9X0A146"/>
<evidence type="ECO:0000313" key="3">
    <source>
        <dbReference type="EMBL" id="KAJ7391551.1"/>
    </source>
</evidence>
<dbReference type="EMBL" id="MU825405">
    <property type="protein sequence ID" value="KAJ7391551.1"/>
    <property type="molecule type" value="Genomic_DNA"/>
</dbReference>
<proteinExistence type="predicted"/>
<evidence type="ECO:0000256" key="1">
    <source>
        <dbReference type="SAM" id="MobiDB-lite"/>
    </source>
</evidence>
<sequence>MRAIKSIVLLQALLGIIAIGQQMEQGDGRKIIIILTGNRVAEPKTKPDTTANFKQSEQKKERWLKHWSRTTKIRTKKADNARSNRTGGHFDNARRDKI</sequence>
<keyword evidence="4" id="KW-1185">Reference proteome</keyword>
<feature type="chain" id="PRO_5040925945" evidence="2">
    <location>
        <begin position="29"/>
        <end position="98"/>
    </location>
</feature>
<comment type="caution">
    <text evidence="3">The sequence shown here is derived from an EMBL/GenBank/DDBJ whole genome shotgun (WGS) entry which is preliminary data.</text>
</comment>
<name>A0A9X0A146_9CNID</name>
<keyword evidence="2" id="KW-0732">Signal</keyword>
<feature type="signal peptide" evidence="2">
    <location>
        <begin position="1"/>
        <end position="28"/>
    </location>
</feature>
<dbReference type="OrthoDB" id="10320814at2759"/>
<protein>
    <submittedName>
        <fullName evidence="3">Uncharacterized protein</fullName>
    </submittedName>
</protein>
<organism evidence="3 4">
    <name type="scientific">Desmophyllum pertusum</name>
    <dbReference type="NCBI Taxonomy" id="174260"/>
    <lineage>
        <taxon>Eukaryota</taxon>
        <taxon>Metazoa</taxon>
        <taxon>Cnidaria</taxon>
        <taxon>Anthozoa</taxon>
        <taxon>Hexacorallia</taxon>
        <taxon>Scleractinia</taxon>
        <taxon>Caryophylliina</taxon>
        <taxon>Caryophylliidae</taxon>
        <taxon>Desmophyllum</taxon>
    </lineage>
</organism>
<accession>A0A9X0A146</accession>
<reference evidence="3" key="1">
    <citation type="submission" date="2023-01" db="EMBL/GenBank/DDBJ databases">
        <title>Genome assembly of the deep-sea coral Lophelia pertusa.</title>
        <authorList>
            <person name="Herrera S."/>
            <person name="Cordes E."/>
        </authorList>
    </citation>
    <scope>NUCLEOTIDE SEQUENCE</scope>
    <source>
        <strain evidence="3">USNM1676648</strain>
        <tissue evidence="3">Polyp</tissue>
    </source>
</reference>
<feature type="region of interest" description="Disordered" evidence="1">
    <location>
        <begin position="75"/>
        <end position="98"/>
    </location>
</feature>